<gene>
    <name evidence="7" type="ordered locus">Clole_2479</name>
</gene>
<dbReference type="InterPro" id="IPR018709">
    <property type="entry name" value="CoA_activase_DUF2229"/>
</dbReference>
<dbReference type="eggNOG" id="COG3581">
    <property type="taxonomic scope" value="Bacteria"/>
</dbReference>
<dbReference type="HOGENOM" id="CLU_002393_1_0_9"/>
<accession>F2JGU3</accession>
<dbReference type="RefSeq" id="WP_013657478.1">
    <property type="nucleotide sequence ID" value="NC_015275.1"/>
</dbReference>
<dbReference type="CDD" id="cd24035">
    <property type="entry name" value="ASKHA_NBD_O66634-like_rpt2"/>
    <property type="match status" value="1"/>
</dbReference>
<dbReference type="PANTHER" id="PTHR32329">
    <property type="entry name" value="BIFUNCTIONAL PROTEIN [INCLUDES 2-HYDROXYACYL-COA DEHYDRATASE (N-TER) AND ITS ACTIVATOR DOMAIN (C_TERM)-RELATED"/>
    <property type="match status" value="1"/>
</dbReference>
<keyword evidence="3" id="KW-0408">Iron</keyword>
<proteinExistence type="predicted"/>
<dbReference type="InterPro" id="IPR002731">
    <property type="entry name" value="ATPase_BadF"/>
</dbReference>
<dbReference type="InterPro" id="IPR051805">
    <property type="entry name" value="Dehydratase_Activator_Redct"/>
</dbReference>
<organism evidence="7 8">
    <name type="scientific">Cellulosilyticum lentocellum (strain ATCC 49066 / DSM 5427 / NCIMB 11756 / RHM5)</name>
    <name type="common">Clostridium lentocellum</name>
    <dbReference type="NCBI Taxonomy" id="642492"/>
    <lineage>
        <taxon>Bacteria</taxon>
        <taxon>Bacillati</taxon>
        <taxon>Bacillota</taxon>
        <taxon>Clostridia</taxon>
        <taxon>Lachnospirales</taxon>
        <taxon>Cellulosilyticaceae</taxon>
        <taxon>Cellulosilyticum</taxon>
    </lineage>
</organism>
<evidence type="ECO:0000256" key="1">
    <source>
        <dbReference type="ARBA" id="ARBA00001966"/>
    </source>
</evidence>
<dbReference type="KEGG" id="cle:Clole_2479"/>
<dbReference type="Proteomes" id="UP000008467">
    <property type="component" value="Chromosome"/>
</dbReference>
<dbReference type="NCBIfam" id="TIGR00241">
    <property type="entry name" value="CoA_E_activ"/>
    <property type="match status" value="1"/>
</dbReference>
<reference evidence="7 8" key="1">
    <citation type="journal article" date="2011" name="J. Bacteriol.">
        <title>Complete genome sequence of the cellulose-degrading bacterium Cellulosilyticum lentocellum.</title>
        <authorList>
            <consortium name="US DOE Joint Genome Institute"/>
            <person name="Miller D.A."/>
            <person name="Suen G."/>
            <person name="Bruce D."/>
            <person name="Copeland A."/>
            <person name="Cheng J.F."/>
            <person name="Detter C."/>
            <person name="Goodwin L.A."/>
            <person name="Han C.S."/>
            <person name="Hauser L.J."/>
            <person name="Land M.L."/>
            <person name="Lapidus A."/>
            <person name="Lucas S."/>
            <person name="Meincke L."/>
            <person name="Pitluck S."/>
            <person name="Tapia R."/>
            <person name="Teshima H."/>
            <person name="Woyke T."/>
            <person name="Fox B.G."/>
            <person name="Angert E.R."/>
            <person name="Currie C.R."/>
        </authorList>
    </citation>
    <scope>NUCLEOTIDE SEQUENCE [LARGE SCALE GENOMIC DNA]</scope>
    <source>
        <strain evidence="8">ATCC 49066 / DSM 5427 / NCIMB 11756 / RHM5</strain>
    </source>
</reference>
<dbReference type="GO" id="GO:0046872">
    <property type="term" value="F:metal ion binding"/>
    <property type="evidence" value="ECO:0007669"/>
    <property type="project" value="UniProtKB-KW"/>
</dbReference>
<evidence type="ECO:0000259" key="6">
    <source>
        <dbReference type="Pfam" id="PF09989"/>
    </source>
</evidence>
<evidence type="ECO:0000313" key="8">
    <source>
        <dbReference type="Proteomes" id="UP000008467"/>
    </source>
</evidence>
<dbReference type="InterPro" id="IPR008275">
    <property type="entry name" value="CoA_E_activase_dom"/>
</dbReference>
<keyword evidence="2" id="KW-0479">Metal-binding</keyword>
<dbReference type="GO" id="GO:0051536">
    <property type="term" value="F:iron-sulfur cluster binding"/>
    <property type="evidence" value="ECO:0007669"/>
    <property type="project" value="UniProtKB-KW"/>
</dbReference>
<comment type="cofactor">
    <cofactor evidence="1">
        <name>[4Fe-4S] cluster</name>
        <dbReference type="ChEBI" id="CHEBI:49883"/>
    </cofactor>
</comment>
<dbReference type="STRING" id="642492.Clole_2479"/>
<feature type="domain" description="ATPase BadF/BadG/BcrA/BcrD type" evidence="5">
    <location>
        <begin position="7"/>
        <end position="257"/>
    </location>
</feature>
<evidence type="ECO:0000256" key="3">
    <source>
        <dbReference type="ARBA" id="ARBA00023004"/>
    </source>
</evidence>
<evidence type="ECO:0000256" key="2">
    <source>
        <dbReference type="ARBA" id="ARBA00022723"/>
    </source>
</evidence>
<dbReference type="Gene3D" id="3.30.420.40">
    <property type="match status" value="4"/>
</dbReference>
<feature type="domain" description="ATPase BadF/BadG/BcrA/BcrD type" evidence="5">
    <location>
        <begin position="321"/>
        <end position="575"/>
    </location>
</feature>
<name>F2JGU3_CELLD</name>
<keyword evidence="8" id="KW-1185">Reference proteome</keyword>
<evidence type="ECO:0000256" key="4">
    <source>
        <dbReference type="ARBA" id="ARBA00023014"/>
    </source>
</evidence>
<dbReference type="InterPro" id="IPR043129">
    <property type="entry name" value="ATPase_NBD"/>
</dbReference>
<dbReference type="Pfam" id="PF01869">
    <property type="entry name" value="BcrAD_BadFG"/>
    <property type="match status" value="2"/>
</dbReference>
<dbReference type="Pfam" id="PF09989">
    <property type="entry name" value="DUF2229"/>
    <property type="match status" value="1"/>
</dbReference>
<evidence type="ECO:0000259" key="5">
    <source>
        <dbReference type="Pfam" id="PF01869"/>
    </source>
</evidence>
<evidence type="ECO:0000313" key="7">
    <source>
        <dbReference type="EMBL" id="ADZ84185.1"/>
    </source>
</evidence>
<feature type="domain" description="DUF2229" evidence="6">
    <location>
        <begin position="669"/>
        <end position="888"/>
    </location>
</feature>
<dbReference type="SUPFAM" id="SSF53067">
    <property type="entry name" value="Actin-like ATPase domain"/>
    <property type="match status" value="2"/>
</dbReference>
<sequence>MNRKLNLGIDVGSTTIKLVYLNEQDEIVYSKYERHFSDVKTTLERLLKESFIALGSVQVKIVSTGSGAMEIASLLKLKFVQEVIACTKAVETYIEDVNVAIELGGEDGKITYFESSLEQRMNSSCAGGTGAFIDQMATLLETDAMGLNEMAKSYHVIYPIAARCGVFAKTDVQPLINEGVAKEDIATSIFQAVVNQTISVLACGKPIKGKVAFLGGPLHFLSELRKRFVETLKLTEDEVVVPEKPELFVAIGAALLANKEEAIDLEMLIKDLHHMSSDTGIRQTLEPLFKSEQEIIAFRERHQKWQVKTGDLSSYKGEAFLGIDAGSTTTKIALIGTDNELLYSFYGSNKGDPLKLVKEQLMALYDSLPEQVHIESSCVTGYGEALIQNTFKVTHGEVETIAHYRGAKAFSNQVSFILDIGGQDMKCIKIRDGVVQSVILNEACSSGCGSFIEMLSTSLGISVEDFSEKALLANKPVDLGTRCTVFMNSKVKEAQKEGAAIGDISAGLSYSVIKNALYKVIKLRTAEDIQGDVVVQGGTFYNEAVLRAMELTLGREVVRPDICGLMGAYGAALLAKERKSEAPHQLLNKEALLHLEIKKTPTRCKGCENKCLLTVNTLNDGRKFIYGNRCEKPLGHVTSKKELPNLFNYKYERLFAYESLSTEMATRGTVGLPRVLNLYENYPFWYTFFTKLGFKVQLSSRSSKKIYEKGISTIPSESVCYPGKLTHGHIVDLIEQGVSFIFYPCIPYEKKEDQTADNHYNCPIVTSYPEVIKNNMDELKEANVLFMHPFLNLDSPQGVLRQMTKAMESFEIPKKEMAAAIKAAYDEQEAFRKDIADKGDETLAFMKEKGLQGIVVSGRPYHLDPEINHGLTELITAEGLVVLTEDSVAHLAEIERPIRVLDQWAYHNRLYRAAHFVCTRDDLELMQVTSFGCGLDAVTADQVQEILEGSGKIYTLIKIDEGANLGAIKIRIRSLKAAIAERKKLAEKVVIPVSDERIIFTKEMRKDHTILVPQMAPIQFQFLEAAFNSSGYQVKVLEKVCPQDVEEGLKYVNNDACYPAIIVIGQMLRALKSGAVDPHHTSLIITQTGGGCRASNYISFLRKALKDSGLSYVPVISLSAQGLEAHPGVKLTLGLANKAVMGILYGDLLMRVLYRVRPYEAVPGSANALYEKWCRIGKENVATGNQQHFKKNVEQLIHEFDTLPLTDVKKPRVGLVGEILVKFHPYANNEVVETIEAEGGEAVMPDLLDFFYYCAYNSKFKYHELSKPIQGLIGAEALMYYLDHKRKPIVKALEKSQRFTAPHSIEHLAQIASKVMSLGHQMGEGWFLTGEIISLIEDGANNVVCMQPFGCLPNHVTGKGMVKELRRVYPLSNVVTVDYDPGASHVNQLNRIKLMMATAFKNLSKV</sequence>
<dbReference type="eggNOG" id="COG1924">
    <property type="taxonomic scope" value="Bacteria"/>
</dbReference>
<protein>
    <submittedName>
        <fullName evidence="7">CoA-substrate-specific enzyme activase</fullName>
    </submittedName>
</protein>
<dbReference type="eggNOG" id="COG3580">
    <property type="taxonomic scope" value="Bacteria"/>
</dbReference>
<dbReference type="EMBL" id="CP002582">
    <property type="protein sequence ID" value="ADZ84185.1"/>
    <property type="molecule type" value="Genomic_DNA"/>
</dbReference>
<keyword evidence="4" id="KW-0411">Iron-sulfur</keyword>
<dbReference type="CDD" id="cd24034">
    <property type="entry name" value="ASKHA_NBD_O66634-like_rpt1"/>
    <property type="match status" value="1"/>
</dbReference>
<dbReference type="PANTHER" id="PTHR32329:SF4">
    <property type="entry name" value="ACTIVATOR OF 2-HYDROXYACYL-COA DEHYDRATASE"/>
    <property type="match status" value="1"/>
</dbReference>